<proteinExistence type="predicted"/>
<organism evidence="7 8">
    <name type="scientific">Crassostrea virginica</name>
    <name type="common">Eastern oyster</name>
    <dbReference type="NCBI Taxonomy" id="6565"/>
    <lineage>
        <taxon>Eukaryota</taxon>
        <taxon>Metazoa</taxon>
        <taxon>Spiralia</taxon>
        <taxon>Lophotrochozoa</taxon>
        <taxon>Mollusca</taxon>
        <taxon>Bivalvia</taxon>
        <taxon>Autobranchia</taxon>
        <taxon>Pteriomorphia</taxon>
        <taxon>Ostreida</taxon>
        <taxon>Ostreoidea</taxon>
        <taxon>Ostreidae</taxon>
        <taxon>Crassostrea</taxon>
    </lineage>
</organism>
<dbReference type="InterPro" id="IPR001307">
    <property type="entry name" value="Thiosulphate_STrfase_CS"/>
</dbReference>
<dbReference type="PROSITE" id="PS00380">
    <property type="entry name" value="RHODANESE_1"/>
    <property type="match status" value="1"/>
</dbReference>
<gene>
    <name evidence="8" type="primary">LOC111118153</name>
</gene>
<dbReference type="GeneID" id="111118153"/>
<keyword evidence="4" id="KW-0677">Repeat</keyword>
<evidence type="ECO:0000256" key="4">
    <source>
        <dbReference type="ARBA" id="ARBA00022737"/>
    </source>
</evidence>
<dbReference type="PROSITE" id="PS50206">
    <property type="entry name" value="RHODANESE_3"/>
    <property type="match status" value="2"/>
</dbReference>
<dbReference type="KEGG" id="cvn:111118153"/>
<dbReference type="PANTHER" id="PTHR11364:SF27">
    <property type="entry name" value="SULFURTRANSFERASE"/>
    <property type="match status" value="1"/>
</dbReference>
<keyword evidence="7" id="KW-1185">Reference proteome</keyword>
<dbReference type="PROSITE" id="PS00683">
    <property type="entry name" value="RHODANESE_2"/>
    <property type="match status" value="1"/>
</dbReference>
<dbReference type="SUPFAM" id="SSF52821">
    <property type="entry name" value="Rhodanese/Cell cycle control phosphatase"/>
    <property type="match status" value="2"/>
</dbReference>
<dbReference type="SMART" id="SM00450">
    <property type="entry name" value="RHOD"/>
    <property type="match status" value="2"/>
</dbReference>
<dbReference type="GO" id="GO:0004792">
    <property type="term" value="F:thiosulfate-cyanide sulfurtransferase activity"/>
    <property type="evidence" value="ECO:0007669"/>
    <property type="project" value="InterPro"/>
</dbReference>
<keyword evidence="3 5" id="KW-0808">Transferase</keyword>
<evidence type="ECO:0000256" key="2">
    <source>
        <dbReference type="ARBA" id="ARBA00022490"/>
    </source>
</evidence>
<evidence type="ECO:0000259" key="6">
    <source>
        <dbReference type="PROSITE" id="PS50206"/>
    </source>
</evidence>
<dbReference type="InterPro" id="IPR001763">
    <property type="entry name" value="Rhodanese-like_dom"/>
</dbReference>
<feature type="domain" description="Rhodanese" evidence="6">
    <location>
        <begin position="172"/>
        <end position="286"/>
    </location>
</feature>
<evidence type="ECO:0000256" key="3">
    <source>
        <dbReference type="ARBA" id="ARBA00022679"/>
    </source>
</evidence>
<comment type="subcellular location">
    <subcellularLocation>
        <location evidence="1">Cytoplasm</location>
    </subcellularLocation>
</comment>
<evidence type="ECO:0000256" key="1">
    <source>
        <dbReference type="ARBA" id="ARBA00004496"/>
    </source>
</evidence>
<dbReference type="InterPro" id="IPR045078">
    <property type="entry name" value="TST/MPST-like"/>
</dbReference>
<protein>
    <recommendedName>
        <fullName evidence="5">Sulfurtransferase</fullName>
    </recommendedName>
</protein>
<dbReference type="Proteomes" id="UP000694844">
    <property type="component" value="Chromosome 2"/>
</dbReference>
<keyword evidence="2" id="KW-0963">Cytoplasm</keyword>
<dbReference type="PANTHER" id="PTHR11364">
    <property type="entry name" value="THIOSULFATE SULFERTANSFERASE"/>
    <property type="match status" value="1"/>
</dbReference>
<reference evidence="8" key="1">
    <citation type="submission" date="2025-08" db="UniProtKB">
        <authorList>
            <consortium name="RefSeq"/>
        </authorList>
    </citation>
    <scope>IDENTIFICATION</scope>
    <source>
        <tissue evidence="8">Whole sample</tissue>
    </source>
</reference>
<dbReference type="InterPro" id="IPR036873">
    <property type="entry name" value="Rhodanese-like_dom_sf"/>
</dbReference>
<feature type="domain" description="Rhodanese" evidence="6">
    <location>
        <begin position="22"/>
        <end position="142"/>
    </location>
</feature>
<dbReference type="AlphaFoldDB" id="A0A8B8CF33"/>
<accession>A0A8B8CF33</accession>
<dbReference type="CDD" id="cd01448">
    <property type="entry name" value="TST_Repeat_1"/>
    <property type="match status" value="1"/>
</dbReference>
<dbReference type="GO" id="GO:0005739">
    <property type="term" value="C:mitochondrion"/>
    <property type="evidence" value="ECO:0007669"/>
    <property type="project" value="TreeGrafter"/>
</dbReference>
<evidence type="ECO:0000256" key="5">
    <source>
        <dbReference type="RuleBase" id="RU000507"/>
    </source>
</evidence>
<dbReference type="RefSeq" id="XP_022313186.1">
    <property type="nucleotide sequence ID" value="XM_022457478.1"/>
</dbReference>
<name>A0A8B8CF33_CRAVI</name>
<sequence>MSRFQSLVSTKWLFERISNSNKASKLRILDSTFHLPKAKRDAFGEFKQKHIPGAQFFSIVDCCDPDSQYEHMLPKPQDFAKYVGELGISNDTHVVVYDASDSYGFFSAQRAWWMFHVFGHEKVSVLNGGFKKWCEDEFPTTDIIENVPKETIIPKLRSELLKRYEDIENNLSIKTFQIIDARGADRFNGTGPEPRPGIKPGHIPSAKNIPYGTVVDKNKGTLKSPEELKEIFHSVGVDLEQPLVASCGSGVSACVLSFAASTLGKTVPVYDGAWVEWYLRSTPEQRACCPEEDQE</sequence>
<evidence type="ECO:0000313" key="8">
    <source>
        <dbReference type="RefSeq" id="XP_022313186.1"/>
    </source>
</evidence>
<dbReference type="OrthoDB" id="270167at2759"/>
<dbReference type="NCBIfam" id="NF008557">
    <property type="entry name" value="PRK11493.1"/>
    <property type="match status" value="1"/>
</dbReference>
<dbReference type="Gene3D" id="3.40.250.10">
    <property type="entry name" value="Rhodanese-like domain"/>
    <property type="match status" value="2"/>
</dbReference>
<dbReference type="Pfam" id="PF00581">
    <property type="entry name" value="Rhodanese"/>
    <property type="match status" value="2"/>
</dbReference>
<dbReference type="FunFam" id="3.40.250.10:FF:000001">
    <property type="entry name" value="Sulfurtransferase"/>
    <property type="match status" value="1"/>
</dbReference>
<dbReference type="CDD" id="cd01449">
    <property type="entry name" value="TST_Repeat_2"/>
    <property type="match status" value="1"/>
</dbReference>
<dbReference type="FunFam" id="3.40.250.10:FF:000015">
    <property type="entry name" value="Sulfurtransferase"/>
    <property type="match status" value="1"/>
</dbReference>
<evidence type="ECO:0000313" key="7">
    <source>
        <dbReference type="Proteomes" id="UP000694844"/>
    </source>
</evidence>